<evidence type="ECO:0008006" key="4">
    <source>
        <dbReference type="Google" id="ProtNLM"/>
    </source>
</evidence>
<name>A0A366DIY4_9HYPH</name>
<keyword evidence="3" id="KW-1185">Reference proteome</keyword>
<dbReference type="OrthoDB" id="8420950at2"/>
<reference evidence="2 3" key="1">
    <citation type="submission" date="2018-06" db="EMBL/GenBank/DDBJ databases">
        <title>Genomic Encyclopedia of Type Strains, Phase IV (KMG-IV): sequencing the most valuable type-strain genomes for metagenomic binning, comparative biology and taxonomic classification.</title>
        <authorList>
            <person name="Goeker M."/>
        </authorList>
    </citation>
    <scope>NUCLEOTIDE SEQUENCE [LARGE SCALE GENOMIC DNA]</scope>
    <source>
        <strain evidence="2 3">DSM 25619</strain>
    </source>
</reference>
<evidence type="ECO:0000256" key="1">
    <source>
        <dbReference type="SAM" id="Phobius"/>
    </source>
</evidence>
<dbReference type="Proteomes" id="UP000252893">
    <property type="component" value="Unassembled WGS sequence"/>
</dbReference>
<organism evidence="2 3">
    <name type="scientific">Pseudochrobactrum asaccharolyticum</name>
    <dbReference type="NCBI Taxonomy" id="354351"/>
    <lineage>
        <taxon>Bacteria</taxon>
        <taxon>Pseudomonadati</taxon>
        <taxon>Pseudomonadota</taxon>
        <taxon>Alphaproteobacteria</taxon>
        <taxon>Hyphomicrobiales</taxon>
        <taxon>Brucellaceae</taxon>
        <taxon>Pseudochrobactrum</taxon>
    </lineage>
</organism>
<comment type="caution">
    <text evidence="2">The sequence shown here is derived from an EMBL/GenBank/DDBJ whole genome shotgun (WGS) entry which is preliminary data.</text>
</comment>
<keyword evidence="1" id="KW-1133">Transmembrane helix</keyword>
<keyword evidence="1" id="KW-0472">Membrane</keyword>
<feature type="transmembrane region" description="Helical" evidence="1">
    <location>
        <begin position="22"/>
        <end position="45"/>
    </location>
</feature>
<dbReference type="RefSeq" id="WP_113946384.1">
    <property type="nucleotide sequence ID" value="NZ_JBHEEG010000001.1"/>
</dbReference>
<evidence type="ECO:0000313" key="3">
    <source>
        <dbReference type="Proteomes" id="UP000252893"/>
    </source>
</evidence>
<dbReference type="EMBL" id="QNRH01000016">
    <property type="protein sequence ID" value="RBO89274.1"/>
    <property type="molecule type" value="Genomic_DNA"/>
</dbReference>
<accession>A0A366DIY4</accession>
<gene>
    <name evidence="2" type="ORF">DFR47_1162</name>
</gene>
<evidence type="ECO:0000313" key="2">
    <source>
        <dbReference type="EMBL" id="RBO89274.1"/>
    </source>
</evidence>
<proteinExistence type="predicted"/>
<sequence length="337" mass="38291">MSGSNHKENSNNEYPSIAEADWYVLAIVSSIFTFVGAGFALWWIFHGVYPDKVAERATIAGMVVTFGGVATTFCTVVWRGKITTRQADVALEQNAATQKQISLTENNNLVTLLQKGAEFIDDKENRTKRAAGVASLNFVLFSNNNSFAETASSLLIDFVEVHGREFHHDKVIKDVIGNINKYNVDNNLIVYRRIWFSTKQNFNNRNAMFLWVVMKNVFHVSYHGGFFYRDDFSNYNNACKIEFEDVLFRQSTIVVGGGFYYKNCKFDNCEFINLNTQFLNDHIFVNGDFSSTKIVVNSDFPDLRGGNNFYANEKPILSQLDQNKSINLTDVLLEKVV</sequence>
<dbReference type="AlphaFoldDB" id="A0A366DIY4"/>
<keyword evidence="1" id="KW-0812">Transmembrane</keyword>
<protein>
    <recommendedName>
        <fullName evidence="4">Pentapeptide repeat protein</fullName>
    </recommendedName>
</protein>
<feature type="transmembrane region" description="Helical" evidence="1">
    <location>
        <begin position="57"/>
        <end position="78"/>
    </location>
</feature>